<protein>
    <submittedName>
        <fullName evidence="1">Uncharacterized protein</fullName>
    </submittedName>
</protein>
<evidence type="ECO:0000313" key="2">
    <source>
        <dbReference type="Proteomes" id="UP000237105"/>
    </source>
</evidence>
<reference evidence="2" key="1">
    <citation type="submission" date="2016-06" db="EMBL/GenBank/DDBJ databases">
        <title>Parallel loss of symbiosis genes in relatives of nitrogen-fixing non-legume Parasponia.</title>
        <authorList>
            <person name="Van Velzen R."/>
            <person name="Holmer R."/>
            <person name="Bu F."/>
            <person name="Rutten L."/>
            <person name="Van Zeijl A."/>
            <person name="Liu W."/>
            <person name="Santuari L."/>
            <person name="Cao Q."/>
            <person name="Sharma T."/>
            <person name="Shen D."/>
            <person name="Roswanjaya Y."/>
            <person name="Wardhani T."/>
            <person name="Kalhor M.S."/>
            <person name="Jansen J."/>
            <person name="Van den Hoogen J."/>
            <person name="Gungor B."/>
            <person name="Hartog M."/>
            <person name="Hontelez J."/>
            <person name="Verver J."/>
            <person name="Yang W.-C."/>
            <person name="Schijlen E."/>
            <person name="Repin R."/>
            <person name="Schilthuizen M."/>
            <person name="Schranz E."/>
            <person name="Heidstra R."/>
            <person name="Miyata K."/>
            <person name="Fedorova E."/>
            <person name="Kohlen W."/>
            <person name="Bisseling T."/>
            <person name="Smit S."/>
            <person name="Geurts R."/>
        </authorList>
    </citation>
    <scope>NUCLEOTIDE SEQUENCE [LARGE SCALE GENOMIC DNA]</scope>
    <source>
        <strain evidence="2">cv. WU1-14</strain>
    </source>
</reference>
<evidence type="ECO:0000313" key="1">
    <source>
        <dbReference type="EMBL" id="PON77528.1"/>
    </source>
</evidence>
<keyword evidence="2" id="KW-1185">Reference proteome</keyword>
<comment type="caution">
    <text evidence="1">The sequence shown here is derived from an EMBL/GenBank/DDBJ whole genome shotgun (WGS) entry which is preliminary data.</text>
</comment>
<dbReference type="EMBL" id="JXTB01000013">
    <property type="protein sequence ID" value="PON77528.1"/>
    <property type="molecule type" value="Genomic_DNA"/>
</dbReference>
<dbReference type="Proteomes" id="UP000237105">
    <property type="component" value="Unassembled WGS sequence"/>
</dbReference>
<name>A0A2P5DW80_PARAD</name>
<accession>A0A2P5DW80</accession>
<dbReference type="AlphaFoldDB" id="A0A2P5DW80"/>
<organism evidence="1 2">
    <name type="scientific">Parasponia andersonii</name>
    <name type="common">Sponia andersonii</name>
    <dbReference type="NCBI Taxonomy" id="3476"/>
    <lineage>
        <taxon>Eukaryota</taxon>
        <taxon>Viridiplantae</taxon>
        <taxon>Streptophyta</taxon>
        <taxon>Embryophyta</taxon>
        <taxon>Tracheophyta</taxon>
        <taxon>Spermatophyta</taxon>
        <taxon>Magnoliopsida</taxon>
        <taxon>eudicotyledons</taxon>
        <taxon>Gunneridae</taxon>
        <taxon>Pentapetalae</taxon>
        <taxon>rosids</taxon>
        <taxon>fabids</taxon>
        <taxon>Rosales</taxon>
        <taxon>Cannabaceae</taxon>
        <taxon>Parasponia</taxon>
    </lineage>
</organism>
<sequence>RSQCSILSTTLKQRLESPCYFLDRLYQSHQSLLKNKYRWFSFDIGERLFLRNVARFRATVFGGTGTAFGN</sequence>
<proteinExistence type="predicted"/>
<gene>
    <name evidence="1" type="ORF">PanWU01x14_026890</name>
</gene>
<feature type="non-terminal residue" evidence="1">
    <location>
        <position position="1"/>
    </location>
</feature>